<evidence type="ECO:0000256" key="4">
    <source>
        <dbReference type="ARBA" id="ARBA00022741"/>
    </source>
</evidence>
<reference evidence="13" key="1">
    <citation type="submission" date="2023-07" db="EMBL/GenBank/DDBJ databases">
        <title>A draft genome of Kazachstania heterogenica Y-27499.</title>
        <authorList>
            <person name="Donic C."/>
            <person name="Kralova J.S."/>
            <person name="Fidel L."/>
            <person name="Ben-Dor S."/>
            <person name="Jung S."/>
        </authorList>
    </citation>
    <scope>NUCLEOTIDE SEQUENCE [LARGE SCALE GENOMIC DNA]</scope>
    <source>
        <strain evidence="13">Y27499</strain>
    </source>
</reference>
<name>A0AAN7WJA1_9SACH</name>
<dbReference type="SMART" id="SM00220">
    <property type="entry name" value="S_TKc"/>
    <property type="match status" value="1"/>
</dbReference>
<dbReference type="PANTHER" id="PTHR44167:SF24">
    <property type="entry name" value="SERINE_THREONINE-PROTEIN KINASE CHK2"/>
    <property type="match status" value="1"/>
</dbReference>
<dbReference type="GO" id="GO:0004674">
    <property type="term" value="F:protein serine/threonine kinase activity"/>
    <property type="evidence" value="ECO:0007669"/>
    <property type="project" value="UniProtKB-KW"/>
</dbReference>
<protein>
    <recommendedName>
        <fullName evidence="1">non-specific serine/threonine protein kinase</fullName>
        <ecNumber evidence="1">2.7.11.1</ecNumber>
    </recommendedName>
</protein>
<evidence type="ECO:0000256" key="6">
    <source>
        <dbReference type="ARBA" id="ARBA00022840"/>
    </source>
</evidence>
<evidence type="ECO:0000259" key="11">
    <source>
        <dbReference type="PROSITE" id="PS50011"/>
    </source>
</evidence>
<evidence type="ECO:0000256" key="2">
    <source>
        <dbReference type="ARBA" id="ARBA00022527"/>
    </source>
</evidence>
<evidence type="ECO:0000313" key="13">
    <source>
        <dbReference type="Proteomes" id="UP001306508"/>
    </source>
</evidence>
<dbReference type="Proteomes" id="UP001306508">
    <property type="component" value="Unassembled WGS sequence"/>
</dbReference>
<proteinExistence type="predicted"/>
<keyword evidence="6 9" id="KW-0067">ATP-binding</keyword>
<evidence type="ECO:0000313" key="12">
    <source>
        <dbReference type="EMBL" id="KAK5773905.1"/>
    </source>
</evidence>
<feature type="compositionally biased region" description="Polar residues" evidence="10">
    <location>
        <begin position="748"/>
        <end position="769"/>
    </location>
</feature>
<feature type="region of interest" description="Disordered" evidence="10">
    <location>
        <begin position="682"/>
        <end position="770"/>
    </location>
</feature>
<dbReference type="PROSITE" id="PS50011">
    <property type="entry name" value="PROTEIN_KINASE_DOM"/>
    <property type="match status" value="1"/>
</dbReference>
<dbReference type="PROSITE" id="PS00107">
    <property type="entry name" value="PROTEIN_KINASE_ATP"/>
    <property type="match status" value="1"/>
</dbReference>
<evidence type="ECO:0000256" key="1">
    <source>
        <dbReference type="ARBA" id="ARBA00012513"/>
    </source>
</evidence>
<dbReference type="Pfam" id="PF00069">
    <property type="entry name" value="Pkinase"/>
    <property type="match status" value="1"/>
</dbReference>
<evidence type="ECO:0000256" key="9">
    <source>
        <dbReference type="PROSITE-ProRule" id="PRU10141"/>
    </source>
</evidence>
<dbReference type="AlphaFoldDB" id="A0AAN7WJA1"/>
<dbReference type="Gene3D" id="1.10.510.10">
    <property type="entry name" value="Transferase(Phosphotransferase) domain 1"/>
    <property type="match status" value="1"/>
</dbReference>
<dbReference type="InterPro" id="IPR017441">
    <property type="entry name" value="Protein_kinase_ATP_BS"/>
</dbReference>
<dbReference type="GO" id="GO:0005634">
    <property type="term" value="C:nucleus"/>
    <property type="evidence" value="ECO:0007669"/>
    <property type="project" value="TreeGrafter"/>
</dbReference>
<keyword evidence="13" id="KW-1185">Reference proteome</keyword>
<dbReference type="InterPro" id="IPR011009">
    <property type="entry name" value="Kinase-like_dom_sf"/>
</dbReference>
<evidence type="ECO:0000256" key="7">
    <source>
        <dbReference type="ARBA" id="ARBA00047899"/>
    </source>
</evidence>
<dbReference type="GO" id="GO:0044773">
    <property type="term" value="P:mitotic DNA damage checkpoint signaling"/>
    <property type="evidence" value="ECO:0007669"/>
    <property type="project" value="TreeGrafter"/>
</dbReference>
<dbReference type="EMBL" id="JAWIZZ010000061">
    <property type="protein sequence ID" value="KAK5773905.1"/>
    <property type="molecule type" value="Genomic_DNA"/>
</dbReference>
<dbReference type="EC" id="2.7.11.1" evidence="1"/>
<keyword evidence="5" id="KW-0418">Kinase</keyword>
<organism evidence="12 13">
    <name type="scientific">Arxiozyma heterogenica</name>
    <dbReference type="NCBI Taxonomy" id="278026"/>
    <lineage>
        <taxon>Eukaryota</taxon>
        <taxon>Fungi</taxon>
        <taxon>Dikarya</taxon>
        <taxon>Ascomycota</taxon>
        <taxon>Saccharomycotina</taxon>
        <taxon>Saccharomycetes</taxon>
        <taxon>Saccharomycetales</taxon>
        <taxon>Saccharomycetaceae</taxon>
        <taxon>Arxiozyma</taxon>
    </lineage>
</organism>
<accession>A0AAN7WJA1</accession>
<keyword evidence="4 9" id="KW-0547">Nucleotide-binding</keyword>
<dbReference type="InterPro" id="IPR008271">
    <property type="entry name" value="Ser/Thr_kinase_AS"/>
</dbReference>
<feature type="binding site" evidence="9">
    <location>
        <position position="338"/>
    </location>
    <ligand>
        <name>ATP</name>
        <dbReference type="ChEBI" id="CHEBI:30616"/>
    </ligand>
</feature>
<dbReference type="FunFam" id="1.10.510.10:FF:000949">
    <property type="entry name" value="Serine/threonine-protein kinase PTK1/STK1"/>
    <property type="match status" value="1"/>
</dbReference>
<evidence type="ECO:0000256" key="8">
    <source>
        <dbReference type="ARBA" id="ARBA00048679"/>
    </source>
</evidence>
<feature type="domain" description="Protein kinase" evidence="11">
    <location>
        <begin position="308"/>
        <end position="615"/>
    </location>
</feature>
<feature type="region of interest" description="Disordered" evidence="10">
    <location>
        <begin position="49"/>
        <end position="113"/>
    </location>
</feature>
<dbReference type="PROSITE" id="PS00108">
    <property type="entry name" value="PROTEIN_KINASE_ST"/>
    <property type="match status" value="1"/>
</dbReference>
<gene>
    <name evidence="12" type="ORF">RI543_004806</name>
</gene>
<comment type="catalytic activity">
    <reaction evidence="7">
        <text>L-threonyl-[protein] + ATP = O-phospho-L-threonyl-[protein] + ADP + H(+)</text>
        <dbReference type="Rhea" id="RHEA:46608"/>
        <dbReference type="Rhea" id="RHEA-COMP:11060"/>
        <dbReference type="Rhea" id="RHEA-COMP:11605"/>
        <dbReference type="ChEBI" id="CHEBI:15378"/>
        <dbReference type="ChEBI" id="CHEBI:30013"/>
        <dbReference type="ChEBI" id="CHEBI:30616"/>
        <dbReference type="ChEBI" id="CHEBI:61977"/>
        <dbReference type="ChEBI" id="CHEBI:456216"/>
        <dbReference type="EC" id="2.7.11.1"/>
    </reaction>
</comment>
<feature type="compositionally biased region" description="Low complexity" evidence="10">
    <location>
        <begin position="690"/>
        <end position="706"/>
    </location>
</feature>
<dbReference type="InterPro" id="IPR000719">
    <property type="entry name" value="Prot_kinase_dom"/>
</dbReference>
<comment type="catalytic activity">
    <reaction evidence="8">
        <text>L-seryl-[protein] + ATP = O-phospho-L-seryl-[protein] + ADP + H(+)</text>
        <dbReference type="Rhea" id="RHEA:17989"/>
        <dbReference type="Rhea" id="RHEA-COMP:9863"/>
        <dbReference type="Rhea" id="RHEA-COMP:11604"/>
        <dbReference type="ChEBI" id="CHEBI:15378"/>
        <dbReference type="ChEBI" id="CHEBI:29999"/>
        <dbReference type="ChEBI" id="CHEBI:30616"/>
        <dbReference type="ChEBI" id="CHEBI:83421"/>
        <dbReference type="ChEBI" id="CHEBI:456216"/>
        <dbReference type="EC" id="2.7.11.1"/>
    </reaction>
</comment>
<keyword evidence="3" id="KW-0808">Transferase</keyword>
<keyword evidence="2" id="KW-0723">Serine/threonine-protein kinase</keyword>
<evidence type="ECO:0000256" key="5">
    <source>
        <dbReference type="ARBA" id="ARBA00022777"/>
    </source>
</evidence>
<evidence type="ECO:0000256" key="3">
    <source>
        <dbReference type="ARBA" id="ARBA00022679"/>
    </source>
</evidence>
<sequence length="910" mass="100648">MPTSSIASKDKDLHKSPSVLKLLGKRILNANKHPEPSYNVIASGNSIAPSRKKSFSSHAINSPNNNTSTQSHIPHGTSPTSNIGVSNLNSNSPISNVKRDAESTARHRSPSFVTRLRNANKEVNHVHVVHSSVALADLTAHNINPFVMTPLHDEKDTNTTTSDERPLTNRATVAEIHRAKSISAKKNPGAPYTHHLATPARSKTFVSHSNTTTTTNNNSNNNNNGKIMTCTSIHNLPSEKVIYNPYGINSRPGTAFGNEGKADDLSFYLHDGNSKIRMLPLPIEDPNSYLPDHMKQFSVHLTDNFVFDADNSPIGSGGSSEVRKIRSSYRQKDVYALKKLNMIYDETPEKFYKRCSKEFIIAKTLSNNIHIMPTFLLVKVPTTTYTTRGWGFVMELGVKDLFELIERTGWKAVPINEKWCLFKQVAQGVKFCHDNGIAHRDLKPENVLITRDGVCKLTDFGISDWYHTDPHDFSSPVKLCEGMIGSPPFTPPEVMYWDTKKHYPEKFQKPYNPLGMDCYALGIMLFTLINGTIPFIESCNTDARFREFEASYENYVSHQNPHFRDKNYYKPGPGSEFSLSRHFKSTNGTRIAWRLSDPNPETRYTLEDLFNDPWFQAVETCVDPDGANCTLTKVPEIRKATSADGTILTNENDSIITNSSTDDIGSTHTMKIQSPVAQHTSNPFFNMKQTTDNSSTTSPISNTNSSPQPPTIKPRSMVDIATSPMKPIKNVVKKSDSDSAKKKGGSNLSNEIQTSASAHPSRSSTTTPCSKDMLYSVPETELEHDITETTLINGGKGAVQDNNSQVNNQEDSVIGNRKTNLEAQKVDNIITENLNDLTLKSPGSGNSIGSEASSLAQTPVNSISSMSVARNGTPQKRRSVVHHHLDIPGSITTGTSMTLRSLISDKFHLE</sequence>
<comment type="caution">
    <text evidence="12">The sequence shown here is derived from an EMBL/GenBank/DDBJ whole genome shotgun (WGS) entry which is preliminary data.</text>
</comment>
<dbReference type="SUPFAM" id="SSF56112">
    <property type="entry name" value="Protein kinase-like (PK-like)"/>
    <property type="match status" value="1"/>
</dbReference>
<dbReference type="PANTHER" id="PTHR44167">
    <property type="entry name" value="OVARIAN-SPECIFIC SERINE/THREONINE-PROTEIN KINASE LOK-RELATED"/>
    <property type="match status" value="1"/>
</dbReference>
<evidence type="ECO:0000256" key="10">
    <source>
        <dbReference type="SAM" id="MobiDB-lite"/>
    </source>
</evidence>
<dbReference type="GO" id="GO:0005524">
    <property type="term" value="F:ATP binding"/>
    <property type="evidence" value="ECO:0007669"/>
    <property type="project" value="UniProtKB-UniRule"/>
</dbReference>
<feature type="compositionally biased region" description="Polar residues" evidence="10">
    <location>
        <begin position="56"/>
        <end position="95"/>
    </location>
</feature>